<feature type="chain" id="PRO_5041310543" description="Secreted protein" evidence="1">
    <location>
        <begin position="26"/>
        <end position="85"/>
    </location>
</feature>
<keyword evidence="1" id="KW-0732">Signal</keyword>
<evidence type="ECO:0008006" key="4">
    <source>
        <dbReference type="Google" id="ProtNLM"/>
    </source>
</evidence>
<reference evidence="2" key="1">
    <citation type="submission" date="2023-06" db="EMBL/GenBank/DDBJ databases">
        <authorList>
            <consortium name="Lawrence Berkeley National Laboratory"/>
            <person name="Ahrendt S."/>
            <person name="Sahu N."/>
            <person name="Indic B."/>
            <person name="Wong-Bajracharya J."/>
            <person name="Merenyi Z."/>
            <person name="Ke H.-M."/>
            <person name="Monk M."/>
            <person name="Kocsube S."/>
            <person name="Drula E."/>
            <person name="Lipzen A."/>
            <person name="Balint B."/>
            <person name="Henrissat B."/>
            <person name="Andreopoulos B."/>
            <person name="Martin F.M."/>
            <person name="Harder C.B."/>
            <person name="Rigling D."/>
            <person name="Ford K.L."/>
            <person name="Foster G.D."/>
            <person name="Pangilinan J."/>
            <person name="Papanicolaou A."/>
            <person name="Barry K."/>
            <person name="LaButti K."/>
            <person name="Viragh M."/>
            <person name="Koriabine M."/>
            <person name="Yan M."/>
            <person name="Riley R."/>
            <person name="Champramary S."/>
            <person name="Plett K.L."/>
            <person name="Tsai I.J."/>
            <person name="Slot J."/>
            <person name="Sipos G."/>
            <person name="Plett J."/>
            <person name="Nagy L.G."/>
            <person name="Grigoriev I.V."/>
        </authorList>
    </citation>
    <scope>NUCLEOTIDE SEQUENCE</scope>
    <source>
        <strain evidence="2">HWK02</strain>
    </source>
</reference>
<organism evidence="2 3">
    <name type="scientific">Armillaria luteobubalina</name>
    <dbReference type="NCBI Taxonomy" id="153913"/>
    <lineage>
        <taxon>Eukaryota</taxon>
        <taxon>Fungi</taxon>
        <taxon>Dikarya</taxon>
        <taxon>Basidiomycota</taxon>
        <taxon>Agaricomycotina</taxon>
        <taxon>Agaricomycetes</taxon>
        <taxon>Agaricomycetidae</taxon>
        <taxon>Agaricales</taxon>
        <taxon>Marasmiineae</taxon>
        <taxon>Physalacriaceae</taxon>
        <taxon>Armillaria</taxon>
    </lineage>
</organism>
<dbReference type="EMBL" id="JAUEPU010000020">
    <property type="protein sequence ID" value="KAK0494438.1"/>
    <property type="molecule type" value="Genomic_DNA"/>
</dbReference>
<gene>
    <name evidence="2" type="ORF">EDD18DRAFT_1174254</name>
</gene>
<feature type="signal peptide" evidence="1">
    <location>
        <begin position="1"/>
        <end position="25"/>
    </location>
</feature>
<accession>A0AA39Q415</accession>
<comment type="caution">
    <text evidence="2">The sequence shown here is derived from an EMBL/GenBank/DDBJ whole genome shotgun (WGS) entry which is preliminary data.</text>
</comment>
<evidence type="ECO:0000313" key="2">
    <source>
        <dbReference type="EMBL" id="KAK0494438.1"/>
    </source>
</evidence>
<evidence type="ECO:0000313" key="3">
    <source>
        <dbReference type="Proteomes" id="UP001175228"/>
    </source>
</evidence>
<proteinExistence type="predicted"/>
<sequence>MERGGSRRLGWWMLFLGVGRDGLDCVVVRDGGEVQCGRVLHCLSEPDFLAGYPFMGVGLQCRLRKRPTLLVTCCCWRIQPKPRGA</sequence>
<name>A0AA39Q415_9AGAR</name>
<keyword evidence="3" id="KW-1185">Reference proteome</keyword>
<protein>
    <recommendedName>
        <fullName evidence="4">Secreted protein</fullName>
    </recommendedName>
</protein>
<dbReference type="Proteomes" id="UP001175228">
    <property type="component" value="Unassembled WGS sequence"/>
</dbReference>
<evidence type="ECO:0000256" key="1">
    <source>
        <dbReference type="SAM" id="SignalP"/>
    </source>
</evidence>
<dbReference type="AlphaFoldDB" id="A0AA39Q415"/>